<evidence type="ECO:0000256" key="8">
    <source>
        <dbReference type="PIRSR" id="PIRSR038994-3"/>
    </source>
</evidence>
<feature type="binding site" evidence="7">
    <location>
        <position position="280"/>
    </location>
    <ligand>
        <name>substrate</name>
    </ligand>
</feature>
<keyword evidence="11" id="KW-1185">Reference proteome</keyword>
<feature type="binding site" evidence="8">
    <location>
        <position position="158"/>
    </location>
    <ligand>
        <name>Zn(2+)</name>
        <dbReference type="ChEBI" id="CHEBI:29105"/>
    </ligand>
</feature>
<name>A0A366IN61_9MICO</name>
<keyword evidence="4 5" id="KW-0119">Carbohydrate metabolism</keyword>
<dbReference type="SUPFAM" id="SSF51556">
    <property type="entry name" value="Metallo-dependent hydrolases"/>
    <property type="match status" value="1"/>
</dbReference>
<gene>
    <name evidence="10" type="ORF">DFO65_102133</name>
</gene>
<evidence type="ECO:0000256" key="3">
    <source>
        <dbReference type="ARBA" id="ARBA00022801"/>
    </source>
</evidence>
<dbReference type="InterPro" id="IPR006680">
    <property type="entry name" value="Amidohydro-rel"/>
</dbReference>
<dbReference type="SUPFAM" id="SSF51338">
    <property type="entry name" value="Composite domain of metallo-dependent hydrolases"/>
    <property type="match status" value="1"/>
</dbReference>
<evidence type="ECO:0000256" key="2">
    <source>
        <dbReference type="ARBA" id="ARBA00022723"/>
    </source>
</evidence>
<feature type="binding site" evidence="8">
    <location>
        <position position="245"/>
    </location>
    <ligand>
        <name>Zn(2+)</name>
        <dbReference type="ChEBI" id="CHEBI:29105"/>
    </ligand>
</feature>
<feature type="binding site" evidence="7">
    <location>
        <position position="256"/>
    </location>
    <ligand>
        <name>substrate</name>
    </ligand>
</feature>
<feature type="binding site" evidence="8">
    <location>
        <position position="224"/>
    </location>
    <ligand>
        <name>Zn(2+)</name>
        <dbReference type="ChEBI" id="CHEBI:29105"/>
    </ligand>
</feature>
<dbReference type="EMBL" id="QNSB01000002">
    <property type="protein sequence ID" value="RBP73605.1"/>
    <property type="molecule type" value="Genomic_DNA"/>
</dbReference>
<dbReference type="InterPro" id="IPR011059">
    <property type="entry name" value="Metal-dep_hydrolase_composite"/>
</dbReference>
<dbReference type="InterPro" id="IPR003764">
    <property type="entry name" value="GlcNAc_6-P_deAcase"/>
</dbReference>
<dbReference type="PIRSF" id="PIRSF038994">
    <property type="entry name" value="NagA"/>
    <property type="match status" value="1"/>
</dbReference>
<evidence type="ECO:0000313" key="10">
    <source>
        <dbReference type="EMBL" id="RBP73605.1"/>
    </source>
</evidence>
<dbReference type="RefSeq" id="WP_113902996.1">
    <property type="nucleotide sequence ID" value="NZ_QNSB01000002.1"/>
</dbReference>
<reference evidence="10 11" key="1">
    <citation type="submission" date="2018-06" db="EMBL/GenBank/DDBJ databases">
        <title>Freshwater and sediment microbial communities from various areas in North America, analyzing microbe dynamics in response to fracking.</title>
        <authorList>
            <person name="Lamendella R."/>
        </authorList>
    </citation>
    <scope>NUCLEOTIDE SEQUENCE [LARGE SCALE GENOMIC DNA]</scope>
    <source>
        <strain evidence="10 11">3b_TX</strain>
    </source>
</reference>
<accession>A0A366IN61</accession>
<feature type="binding site" evidence="7">
    <location>
        <position position="169"/>
    </location>
    <ligand>
        <name>substrate</name>
    </ligand>
</feature>
<dbReference type="GO" id="GO:0006046">
    <property type="term" value="P:N-acetylglucosamine catabolic process"/>
    <property type="evidence" value="ECO:0007669"/>
    <property type="project" value="TreeGrafter"/>
</dbReference>
<evidence type="ECO:0000259" key="9">
    <source>
        <dbReference type="Pfam" id="PF01979"/>
    </source>
</evidence>
<evidence type="ECO:0000256" key="6">
    <source>
        <dbReference type="PIRSR" id="PIRSR038994-1"/>
    </source>
</evidence>
<comment type="similarity">
    <text evidence="1 5">Belongs to the metallo-dependent hydrolases superfamily. NagA family.</text>
</comment>
<evidence type="ECO:0000313" key="11">
    <source>
        <dbReference type="Proteomes" id="UP000253509"/>
    </source>
</evidence>
<dbReference type="InterPro" id="IPR032466">
    <property type="entry name" value="Metal_Hydrolase"/>
</dbReference>
<proteinExistence type="inferred from homology"/>
<feature type="active site" description="Proton donor/acceptor" evidence="6">
    <location>
        <position position="302"/>
    </location>
</feature>
<keyword evidence="2 8" id="KW-0479">Metal-binding</keyword>
<feature type="domain" description="Amidohydrolase-related" evidence="9">
    <location>
        <begin position="84"/>
        <end position="412"/>
    </location>
</feature>
<dbReference type="PANTHER" id="PTHR11113:SF14">
    <property type="entry name" value="N-ACETYLGLUCOSAMINE-6-PHOSPHATE DEACETYLASE"/>
    <property type="match status" value="1"/>
</dbReference>
<dbReference type="Proteomes" id="UP000253509">
    <property type="component" value="Unassembled WGS sequence"/>
</dbReference>
<comment type="caution">
    <text evidence="10">The sequence shown here is derived from an EMBL/GenBank/DDBJ whole genome shotgun (WGS) entry which is preliminary data.</text>
</comment>
<evidence type="ECO:0000256" key="4">
    <source>
        <dbReference type="ARBA" id="ARBA00023277"/>
    </source>
</evidence>
<dbReference type="Gene3D" id="2.30.40.10">
    <property type="entry name" value="Urease, subunit C, domain 1"/>
    <property type="match status" value="1"/>
</dbReference>
<dbReference type="PANTHER" id="PTHR11113">
    <property type="entry name" value="N-ACETYLGLUCOSAMINE-6-PHOSPHATE DEACETYLASE"/>
    <property type="match status" value="1"/>
</dbReference>
<dbReference type="GO" id="GO:0008448">
    <property type="term" value="F:N-acetylglucosamine-6-phosphate deacetylase activity"/>
    <property type="evidence" value="ECO:0007669"/>
    <property type="project" value="InterPro"/>
</dbReference>
<feature type="binding site" evidence="7">
    <location>
        <begin position="340"/>
        <end position="342"/>
    </location>
    <ligand>
        <name>substrate</name>
    </ligand>
</feature>
<keyword evidence="3 5" id="KW-0378">Hydrolase</keyword>
<evidence type="ECO:0000256" key="5">
    <source>
        <dbReference type="PIRNR" id="PIRNR038994"/>
    </source>
</evidence>
<evidence type="ECO:0000256" key="7">
    <source>
        <dbReference type="PIRSR" id="PIRSR038994-2"/>
    </source>
</evidence>
<dbReference type="Gene3D" id="3.20.20.140">
    <property type="entry name" value="Metal-dependent hydrolases"/>
    <property type="match status" value="1"/>
</dbReference>
<protein>
    <submittedName>
        <fullName evidence="10">N-acetylglucosamine 6-phosphate deacetylase</fullName>
    </submittedName>
</protein>
<organism evidence="10 11">
    <name type="scientific">Brevibacterium celere</name>
    <dbReference type="NCBI Taxonomy" id="225845"/>
    <lineage>
        <taxon>Bacteria</taxon>
        <taxon>Bacillati</taxon>
        <taxon>Actinomycetota</taxon>
        <taxon>Actinomycetes</taxon>
        <taxon>Micrococcales</taxon>
        <taxon>Brevibacteriaceae</taxon>
        <taxon>Brevibacterium</taxon>
    </lineage>
</organism>
<dbReference type="AlphaFoldDB" id="A0A366IN61"/>
<comment type="cofactor">
    <cofactor evidence="8">
        <name>a divalent metal cation</name>
        <dbReference type="ChEBI" id="CHEBI:60240"/>
    </cofactor>
    <text evidence="8">Binds 1 divalent metal cation per subunit.</text>
</comment>
<feature type="binding site" evidence="7">
    <location>
        <begin position="248"/>
        <end position="249"/>
    </location>
    <ligand>
        <name>substrate</name>
    </ligand>
</feature>
<dbReference type="Pfam" id="PF01979">
    <property type="entry name" value="Amidohydro_1"/>
    <property type="match status" value="1"/>
</dbReference>
<sequence>MSAVTDEPVGPRAEVIVHSAVILDGPEHAPAVLRAQTSQSTGGVADGWIAVADGVITARGRGTDWTGLVTSATVEVVDAAGARLAPAYVDMHCHGAGGFGAEDGAHGLPGLLGVHRAHGTGRIVLSFVADTVENLCRSLVEAARTTAGDPMVLGLHAEGPFLAPGFHGAHRPEALTAPTAEAVDRILAAADGALVQVTLAPELPGALEAISRFVSAGVKVAVGHTGATCAEAARAFDAGASILTHTFNGMPGIHHREPGPILAAVDAGHVTLELIADGVHVDPAAMRMIAALAPGRIALISDALPATGMGDGPFRLGGRAVHVEESIARVLDPEGRPGALAGSTLTLDRAVARAVDAEAMTPLEAVRAASLVPFRALGLVDRDSGALLDVGRTADFLLLDDGMAVGRGWIGGDPLPR</sequence>
<evidence type="ECO:0000256" key="1">
    <source>
        <dbReference type="ARBA" id="ARBA00010716"/>
    </source>
</evidence>
<dbReference type="GO" id="GO:0046872">
    <property type="term" value="F:metal ion binding"/>
    <property type="evidence" value="ECO:0007669"/>
    <property type="project" value="UniProtKB-KW"/>
</dbReference>